<dbReference type="InterPro" id="IPR001763">
    <property type="entry name" value="Rhodanese-like_dom"/>
</dbReference>
<dbReference type="AlphaFoldDB" id="A0A345P4T9"/>
<dbReference type="SMART" id="SM00450">
    <property type="entry name" value="RHOD"/>
    <property type="match status" value="2"/>
</dbReference>
<dbReference type="PROSITE" id="PS50206">
    <property type="entry name" value="RHODANESE_3"/>
    <property type="match status" value="2"/>
</dbReference>
<dbReference type="RefSeq" id="WP_114898408.1">
    <property type="nucleotide sequence ID" value="NZ_CP031222.1"/>
</dbReference>
<keyword evidence="5" id="KW-1185">Reference proteome</keyword>
<dbReference type="FunFam" id="3.40.250.10:FF:000001">
    <property type="entry name" value="Sulfurtransferase"/>
    <property type="match status" value="1"/>
</dbReference>
<dbReference type="CDD" id="cd01448">
    <property type="entry name" value="TST_Repeat_1"/>
    <property type="match status" value="1"/>
</dbReference>
<dbReference type="InterPro" id="IPR036873">
    <property type="entry name" value="Rhodanese-like_dom_sf"/>
</dbReference>
<dbReference type="Proteomes" id="UP000253940">
    <property type="component" value="Chromosome"/>
</dbReference>
<dbReference type="CDD" id="cd01449">
    <property type="entry name" value="TST_Repeat_2"/>
    <property type="match status" value="1"/>
</dbReference>
<keyword evidence="2" id="KW-0677">Repeat</keyword>
<dbReference type="Gene3D" id="3.40.250.10">
    <property type="entry name" value="Rhodanese-like domain"/>
    <property type="match status" value="2"/>
</dbReference>
<evidence type="ECO:0000313" key="4">
    <source>
        <dbReference type="EMBL" id="AXI02298.1"/>
    </source>
</evidence>
<protein>
    <submittedName>
        <fullName evidence="4">Sulfurtransferase</fullName>
    </submittedName>
</protein>
<reference evidence="4 5" key="1">
    <citation type="submission" date="2018-07" db="EMBL/GenBank/DDBJ databases">
        <title>Genome sequencing of Moraxellaceae gen. HYN0046.</title>
        <authorList>
            <person name="Kim M."/>
            <person name="Yi H."/>
        </authorList>
    </citation>
    <scope>NUCLEOTIDE SEQUENCE [LARGE SCALE GENOMIC DNA]</scope>
    <source>
        <strain evidence="4 5">HYN0046</strain>
    </source>
</reference>
<organism evidence="4 5">
    <name type="scientific">Aquirhabdus parva</name>
    <dbReference type="NCBI Taxonomy" id="2283318"/>
    <lineage>
        <taxon>Bacteria</taxon>
        <taxon>Pseudomonadati</taxon>
        <taxon>Pseudomonadota</taxon>
        <taxon>Gammaproteobacteria</taxon>
        <taxon>Moraxellales</taxon>
        <taxon>Moraxellaceae</taxon>
        <taxon>Aquirhabdus</taxon>
    </lineage>
</organism>
<dbReference type="KEGG" id="mbah:HYN46_05265"/>
<keyword evidence="1 4" id="KW-0808">Transferase</keyword>
<dbReference type="PANTHER" id="PTHR11364">
    <property type="entry name" value="THIOSULFATE SULFERTANSFERASE"/>
    <property type="match status" value="1"/>
</dbReference>
<dbReference type="SUPFAM" id="SSF52821">
    <property type="entry name" value="Rhodanese/Cell cycle control phosphatase"/>
    <property type="match status" value="2"/>
</dbReference>
<evidence type="ECO:0000256" key="2">
    <source>
        <dbReference type="ARBA" id="ARBA00022737"/>
    </source>
</evidence>
<dbReference type="InterPro" id="IPR045078">
    <property type="entry name" value="TST/MPST-like"/>
</dbReference>
<dbReference type="PANTHER" id="PTHR11364:SF27">
    <property type="entry name" value="SULFURTRANSFERASE"/>
    <property type="match status" value="1"/>
</dbReference>
<feature type="domain" description="Rhodanese" evidence="3">
    <location>
        <begin position="42"/>
        <end position="132"/>
    </location>
</feature>
<sequence length="275" mass="30484">MISDLVSVEWLNNHRHQPQIKILEAGLKPPFPIPTENPDNLRIPNTLFVDLDHDLIDQNSPFPHMMPSLDAFIDQMQKLGINSNDQIIVYDQYGIFSSPRLWMMLKSAGHNDVAVLDGGLPAWLKAGFETSKSYANPEKLGSFSAKAIDGFLNVEDILAILNNPEHTIIDARSEERYLGKVAEPRAGLRVGHIPKSLNLPFGKVLSNGYMKQKDELKEIFSNLVGLEDQLIFSCGSGVTACIPALAAHLAGYQHINIYDGSWAEWGADSKLPIEV</sequence>
<gene>
    <name evidence="4" type="ORF">HYN46_05265</name>
</gene>
<dbReference type="EMBL" id="CP031222">
    <property type="protein sequence ID" value="AXI02298.1"/>
    <property type="molecule type" value="Genomic_DNA"/>
</dbReference>
<feature type="domain" description="Rhodanese" evidence="3">
    <location>
        <begin position="162"/>
        <end position="274"/>
    </location>
</feature>
<accession>A0A345P4T9</accession>
<name>A0A345P4T9_9GAMM</name>
<dbReference type="GO" id="GO:0004792">
    <property type="term" value="F:thiosulfate-cyanide sulfurtransferase activity"/>
    <property type="evidence" value="ECO:0007669"/>
    <property type="project" value="TreeGrafter"/>
</dbReference>
<proteinExistence type="predicted"/>
<evidence type="ECO:0000259" key="3">
    <source>
        <dbReference type="PROSITE" id="PS50206"/>
    </source>
</evidence>
<dbReference type="OrthoDB" id="9781034at2"/>
<dbReference type="Pfam" id="PF00581">
    <property type="entry name" value="Rhodanese"/>
    <property type="match status" value="2"/>
</dbReference>
<evidence type="ECO:0000313" key="5">
    <source>
        <dbReference type="Proteomes" id="UP000253940"/>
    </source>
</evidence>
<evidence type="ECO:0000256" key="1">
    <source>
        <dbReference type="ARBA" id="ARBA00022679"/>
    </source>
</evidence>